<evidence type="ECO:0000313" key="3">
    <source>
        <dbReference type="Proteomes" id="UP000079169"/>
    </source>
</evidence>
<dbReference type="GeneID" id="103509722"/>
<dbReference type="CTD" id="4379860"/>
<organism evidence="3 5">
    <name type="scientific">Diaphorina citri</name>
    <name type="common">Asian citrus psyllid</name>
    <dbReference type="NCBI Taxonomy" id="121845"/>
    <lineage>
        <taxon>Eukaryota</taxon>
        <taxon>Metazoa</taxon>
        <taxon>Ecdysozoa</taxon>
        <taxon>Arthropoda</taxon>
        <taxon>Hexapoda</taxon>
        <taxon>Insecta</taxon>
        <taxon>Pterygota</taxon>
        <taxon>Neoptera</taxon>
        <taxon>Paraneoptera</taxon>
        <taxon>Hemiptera</taxon>
        <taxon>Sternorrhyncha</taxon>
        <taxon>Psylloidea</taxon>
        <taxon>Psyllidae</taxon>
        <taxon>Diaphorininae</taxon>
        <taxon>Diaphorina</taxon>
    </lineage>
</organism>
<dbReference type="GO" id="GO:0030133">
    <property type="term" value="C:transport vesicle"/>
    <property type="evidence" value="ECO:0007669"/>
    <property type="project" value="InterPro"/>
</dbReference>
<dbReference type="AlphaFoldDB" id="A0A1S4EC30"/>
<evidence type="ECO:0000256" key="2">
    <source>
        <dbReference type="ARBA" id="ARBA00019580"/>
    </source>
</evidence>
<dbReference type="PaxDb" id="121845-A0A1S4EC30"/>
<keyword evidence="3" id="KW-1185">Reference proteome</keyword>
<dbReference type="STRING" id="121845.A0A1S4EC30"/>
<sequence length="159" mass="18559">MSGTSENIIKECSAVWFRLFDHRPFLQGEINFFVKEFEEKRGDREVEKLFEILEKSTEIKDSQVDKVKHSSANNLPDLQQVLDQSNHLCDQVLLARSAYDPEKSVKAKCESLEISNKQFEEDLVAKYKAVDESFAEKERLLKEYYQQLSDKLHQSLNIP</sequence>
<dbReference type="PANTHER" id="PTHR31784">
    <property type="entry name" value="BIOGENESIS OF LYSOSOME-RELATED ORGANELLES COMPLEX 1 SUBUNIT 5"/>
    <property type="match status" value="1"/>
</dbReference>
<reference evidence="4 5" key="1">
    <citation type="submission" date="2025-04" db="UniProtKB">
        <authorList>
            <consortium name="RefSeq"/>
        </authorList>
    </citation>
    <scope>IDENTIFICATION</scope>
</reference>
<evidence type="ECO:0000256" key="1">
    <source>
        <dbReference type="ARBA" id="ARBA00010754"/>
    </source>
</evidence>
<dbReference type="GO" id="GO:0031083">
    <property type="term" value="C:BLOC-1 complex"/>
    <property type="evidence" value="ECO:0007669"/>
    <property type="project" value="InterPro"/>
</dbReference>
<accession>A0A1S4EC30</accession>
<dbReference type="RefSeq" id="XP_008472572.1">
    <property type="nucleotide sequence ID" value="XM_008474350.2"/>
</dbReference>
<comment type="similarity">
    <text evidence="1">Belongs to the BLOC1S5 family.</text>
</comment>
<dbReference type="PANTHER" id="PTHR31784:SF2">
    <property type="entry name" value="BIOGENESIS OF LYSOSOME-RELATED ORGANELLES COMPLEX 1 SUBUNIT 5"/>
    <property type="match status" value="1"/>
</dbReference>
<evidence type="ECO:0000313" key="4">
    <source>
        <dbReference type="RefSeq" id="XP_008472572.1"/>
    </source>
</evidence>
<proteinExistence type="inferred from homology"/>
<dbReference type="OMA" id="TNLQHGY"/>
<dbReference type="Proteomes" id="UP000079169">
    <property type="component" value="Unplaced"/>
</dbReference>
<name>A0A1S4EC30_DIACI</name>
<dbReference type="Pfam" id="PF14942">
    <property type="entry name" value="Muted"/>
    <property type="match status" value="1"/>
</dbReference>
<evidence type="ECO:0000313" key="5">
    <source>
        <dbReference type="RefSeq" id="XP_017299781.1"/>
    </source>
</evidence>
<protein>
    <recommendedName>
        <fullName evidence="2">Biogenesis of lysosome-related organelles complex 1 subunit 5</fullName>
    </recommendedName>
</protein>
<dbReference type="InterPro" id="IPR017243">
    <property type="entry name" value="Bloc1s5"/>
</dbReference>
<gene>
    <name evidence="4 5" type="primary">LOC103509722</name>
</gene>
<dbReference type="KEGG" id="dci:103509722"/>
<dbReference type="RefSeq" id="XP_017299781.1">
    <property type="nucleotide sequence ID" value="XM_017444292.2"/>
</dbReference>